<gene>
    <name evidence="1" type="ORF">ADIAG_00660</name>
</gene>
<sequence length="332" mass="37199">MHAAGFDVLTWRKGSTPDINESVFSPVTDIDDHGTKNMWHRVADTEVEVLLNAKTGESFRMRQVSQGVPLTKGEGTRQIHILTTLDTQKTMDTAEVFYRMAARWRQENYFRFGRERCALDAHDSYVSTEVDPLQLVPNPAKTKAKLVLQNARAQRDAVDNTVTSTLLTLTTPGSGAKGLTITNQMHNDINAPLFKAENALNKAEDAHQQLAARAPLGEARPGAQVLDTEMKRFTHIIRMAAFNTAVILAREVRVNTGYKRADREAYNLVRKIFTQQGDIDPSVPGYLTITLDPMPTMRETVAVQELCESLTETQTRYPGTDLILRFGIKERL</sequence>
<name>M7MX75_9MICC</name>
<reference evidence="1 2" key="1">
    <citation type="journal article" date="2013" name="Genome Announc.">
        <title>Draft Genome Sequence of Arthrobacter gangotriensis Strain Lz1yT, Isolated from a Penguin Rookery Soil Sample Collected in Antarctica, near the Indian Station Dakshin Gangotri.</title>
        <authorList>
            <person name="Shivaji S."/>
            <person name="Ara S."/>
            <person name="Bandi S."/>
            <person name="Singh A."/>
            <person name="Kumar Pinnaka A."/>
        </authorList>
    </citation>
    <scope>NUCLEOTIDE SEQUENCE [LARGE SCALE GENOMIC DNA]</scope>
    <source>
        <strain evidence="1 2">Lz1y</strain>
    </source>
</reference>
<dbReference type="PATRIC" id="fig|1276920.7.peg.663"/>
<accession>M7MX75</accession>
<dbReference type="AlphaFoldDB" id="M7MX75"/>
<proteinExistence type="predicted"/>
<dbReference type="RefSeq" id="WP_007269867.1">
    <property type="nucleotide sequence ID" value="NZ_AOCK01000002.1"/>
</dbReference>
<dbReference type="eggNOG" id="ENOG50303A5">
    <property type="taxonomic scope" value="Bacteria"/>
</dbReference>
<organism evidence="1 2">
    <name type="scientific">Paeniglutamicibacter gangotriensis Lz1y</name>
    <dbReference type="NCBI Taxonomy" id="1276920"/>
    <lineage>
        <taxon>Bacteria</taxon>
        <taxon>Bacillati</taxon>
        <taxon>Actinomycetota</taxon>
        <taxon>Actinomycetes</taxon>
        <taxon>Micrococcales</taxon>
        <taxon>Micrococcaceae</taxon>
        <taxon>Paeniglutamicibacter</taxon>
    </lineage>
</organism>
<keyword evidence="2" id="KW-1185">Reference proteome</keyword>
<dbReference type="STRING" id="1276920.ADIAG_00660"/>
<protein>
    <submittedName>
        <fullName evidence="1">Uncharacterized protein</fullName>
    </submittedName>
</protein>
<evidence type="ECO:0000313" key="2">
    <source>
        <dbReference type="Proteomes" id="UP000012015"/>
    </source>
</evidence>
<dbReference type="InterPro" id="IPR049343">
    <property type="entry name" value="Transposase_29"/>
</dbReference>
<dbReference type="EMBL" id="AOCK01000002">
    <property type="protein sequence ID" value="EMQ99560.1"/>
    <property type="molecule type" value="Genomic_DNA"/>
</dbReference>
<comment type="caution">
    <text evidence="1">The sequence shown here is derived from an EMBL/GenBank/DDBJ whole genome shotgun (WGS) entry which is preliminary data.</text>
</comment>
<dbReference type="Pfam" id="PF21804">
    <property type="entry name" value="Transposase_29"/>
    <property type="match status" value="1"/>
</dbReference>
<dbReference type="Proteomes" id="UP000012015">
    <property type="component" value="Unassembled WGS sequence"/>
</dbReference>
<evidence type="ECO:0000313" key="1">
    <source>
        <dbReference type="EMBL" id="EMQ99560.1"/>
    </source>
</evidence>